<reference evidence="6 7" key="1">
    <citation type="submission" date="2021-02" db="EMBL/GenBank/DDBJ databases">
        <title>De Novo genome assembly of isolated myxobacteria.</title>
        <authorList>
            <person name="Stevens D.C."/>
        </authorList>
    </citation>
    <scope>NUCLEOTIDE SEQUENCE [LARGE SCALE GENOMIC DNA]</scope>
    <source>
        <strain evidence="7">SCPEA02</strain>
    </source>
</reference>
<keyword evidence="7" id="KW-1185">Reference proteome</keyword>
<evidence type="ECO:0000256" key="1">
    <source>
        <dbReference type="ARBA" id="ARBA00022679"/>
    </source>
</evidence>
<evidence type="ECO:0000259" key="5">
    <source>
        <dbReference type="PROSITE" id="PS50011"/>
    </source>
</evidence>
<dbReference type="EMBL" id="CP071090">
    <property type="protein sequence ID" value="QSQ28215.1"/>
    <property type="molecule type" value="Genomic_DNA"/>
</dbReference>
<keyword evidence="3 6" id="KW-0418">Kinase</keyword>
<dbReference type="Proteomes" id="UP000662747">
    <property type="component" value="Chromosome"/>
</dbReference>
<dbReference type="GO" id="GO:0004674">
    <property type="term" value="F:protein serine/threonine kinase activity"/>
    <property type="evidence" value="ECO:0007669"/>
    <property type="project" value="UniProtKB-KW"/>
</dbReference>
<proteinExistence type="predicted"/>
<dbReference type="PROSITE" id="PS50011">
    <property type="entry name" value="PROTEIN_KINASE_DOM"/>
    <property type="match status" value="1"/>
</dbReference>
<dbReference type="InterPro" id="IPR011009">
    <property type="entry name" value="Kinase-like_dom_sf"/>
</dbReference>
<evidence type="ECO:0000256" key="4">
    <source>
        <dbReference type="ARBA" id="ARBA00022840"/>
    </source>
</evidence>
<evidence type="ECO:0000313" key="7">
    <source>
        <dbReference type="Proteomes" id="UP000662747"/>
    </source>
</evidence>
<keyword evidence="2" id="KW-0547">Nucleotide-binding</keyword>
<dbReference type="Gene3D" id="3.30.200.20">
    <property type="entry name" value="Phosphorylase Kinase, domain 1"/>
    <property type="match status" value="1"/>
</dbReference>
<dbReference type="PANTHER" id="PTHR43289:SF6">
    <property type="entry name" value="SERINE_THREONINE-PROTEIN KINASE NEKL-3"/>
    <property type="match status" value="1"/>
</dbReference>
<sequence length="474" mass="51802">MEMGKLNPAYLPPGTQVGPWRVLEQRGRGACGAVYRAERVDLAEDIVALKVALHPWDARFAREAELLSRIRHPAVPGLRGHGQWQNPVDTPYAWLAMELIEGIPLYEWARAQRPTSRQVLQLLARLARALDATHSAGGLHRDVKGSNVLVRQEDGQAFLMDFGSGHHLGARTLTWQPFPPGTPAYRAPEAWRFAYRQSRKARATPYAPAPADDVFALGVTAYRLIAQRYLPSAPPEDAKAWRWIEDSRAGAPRVHNERCAPELDALVARMLALRPDARGSARELAEALERAAASAGAEADVPLFTGDEPRPLDEWPVRRVEFRPRRKPRRPWLAVAGMGGLLALGVGWHTHTLPEMVHAGVAVQQTEDAKDGGTTAVGDSALTAPVSLPRAPLVWSTISVDLPPRPLPGQTRPDTSGRCPGRSHVAINGGCWKKLSVGAKDCDEDYVYKGGCYSPAFPPARPATSNPTEPHEGQ</sequence>
<accession>A0ABX7PCX9</accession>
<feature type="domain" description="Protein kinase" evidence="5">
    <location>
        <begin position="20"/>
        <end position="304"/>
    </location>
</feature>
<evidence type="ECO:0000256" key="3">
    <source>
        <dbReference type="ARBA" id="ARBA00022777"/>
    </source>
</evidence>
<protein>
    <submittedName>
        <fullName evidence="6">Serine/threonine protein kinase</fullName>
    </submittedName>
</protein>
<dbReference type="SMART" id="SM00220">
    <property type="entry name" value="S_TKc"/>
    <property type="match status" value="1"/>
</dbReference>
<keyword evidence="6" id="KW-0723">Serine/threonine-protein kinase</keyword>
<evidence type="ECO:0000313" key="6">
    <source>
        <dbReference type="EMBL" id="QSQ28215.1"/>
    </source>
</evidence>
<organism evidence="6 7">
    <name type="scientific">Pyxidicoccus parkwayensis</name>
    <dbReference type="NCBI Taxonomy" id="2813578"/>
    <lineage>
        <taxon>Bacteria</taxon>
        <taxon>Pseudomonadati</taxon>
        <taxon>Myxococcota</taxon>
        <taxon>Myxococcia</taxon>
        <taxon>Myxococcales</taxon>
        <taxon>Cystobacterineae</taxon>
        <taxon>Myxococcaceae</taxon>
        <taxon>Pyxidicoccus</taxon>
    </lineage>
</organism>
<dbReference type="SUPFAM" id="SSF56112">
    <property type="entry name" value="Protein kinase-like (PK-like)"/>
    <property type="match status" value="1"/>
</dbReference>
<gene>
    <name evidence="6" type="ORF">JY651_22795</name>
</gene>
<dbReference type="Gene3D" id="1.10.510.10">
    <property type="entry name" value="Transferase(Phosphotransferase) domain 1"/>
    <property type="match status" value="1"/>
</dbReference>
<dbReference type="PANTHER" id="PTHR43289">
    <property type="entry name" value="MITOGEN-ACTIVATED PROTEIN KINASE KINASE KINASE 20-RELATED"/>
    <property type="match status" value="1"/>
</dbReference>
<name>A0ABX7PCX9_9BACT</name>
<dbReference type="Pfam" id="PF00069">
    <property type="entry name" value="Pkinase"/>
    <property type="match status" value="1"/>
</dbReference>
<dbReference type="CDD" id="cd14014">
    <property type="entry name" value="STKc_PknB_like"/>
    <property type="match status" value="1"/>
</dbReference>
<dbReference type="InterPro" id="IPR000719">
    <property type="entry name" value="Prot_kinase_dom"/>
</dbReference>
<keyword evidence="4" id="KW-0067">ATP-binding</keyword>
<evidence type="ECO:0000256" key="2">
    <source>
        <dbReference type="ARBA" id="ARBA00022741"/>
    </source>
</evidence>
<keyword evidence="1" id="KW-0808">Transferase</keyword>